<dbReference type="GO" id="GO:0030170">
    <property type="term" value="F:pyridoxal phosphate binding"/>
    <property type="evidence" value="ECO:0007669"/>
    <property type="project" value="InterPro"/>
</dbReference>
<dbReference type="GO" id="GO:0030151">
    <property type="term" value="F:molybdenum ion binding"/>
    <property type="evidence" value="ECO:0007669"/>
    <property type="project" value="InterPro"/>
</dbReference>
<dbReference type="PANTHER" id="PTHR30212:SF2">
    <property type="entry name" value="PROTEIN YIIM"/>
    <property type="match status" value="1"/>
</dbReference>
<feature type="domain" description="MOSC" evidence="1">
    <location>
        <begin position="33"/>
        <end position="166"/>
    </location>
</feature>
<evidence type="ECO:0000259" key="1">
    <source>
        <dbReference type="PROSITE" id="PS51340"/>
    </source>
</evidence>
<dbReference type="PROSITE" id="PS51340">
    <property type="entry name" value="MOSC"/>
    <property type="match status" value="1"/>
</dbReference>
<protein>
    <submittedName>
        <fullName evidence="2">Uncharacterized protein conserved in bacteria</fullName>
    </submittedName>
</protein>
<reference evidence="2" key="1">
    <citation type="submission" date="2020-01" db="EMBL/GenBank/DDBJ databases">
        <authorList>
            <person name="Meier V. D."/>
            <person name="Meier V D."/>
        </authorList>
    </citation>
    <scope>NUCLEOTIDE SEQUENCE</scope>
    <source>
        <strain evidence="2">HLG_WM_MAG_02</strain>
    </source>
</reference>
<accession>A0A6S6U0I7</accession>
<dbReference type="Gene3D" id="2.40.33.20">
    <property type="entry name" value="PK beta-barrel domain-like"/>
    <property type="match status" value="1"/>
</dbReference>
<dbReference type="SUPFAM" id="SSF50800">
    <property type="entry name" value="PK beta-barrel domain-like"/>
    <property type="match status" value="1"/>
</dbReference>
<dbReference type="InterPro" id="IPR005302">
    <property type="entry name" value="MoCF_Sase_C"/>
</dbReference>
<dbReference type="InterPro" id="IPR052353">
    <property type="entry name" value="Benzoxazolinone_Detox_Enz"/>
</dbReference>
<dbReference type="EMBL" id="CACVAZ010000191">
    <property type="protein sequence ID" value="CAA6825185.1"/>
    <property type="molecule type" value="Genomic_DNA"/>
</dbReference>
<gene>
    <name evidence="2" type="ORF">HELGO_WM24530</name>
</gene>
<dbReference type="InterPro" id="IPR011037">
    <property type="entry name" value="Pyrv_Knase-like_insert_dom_sf"/>
</dbReference>
<proteinExistence type="predicted"/>
<organism evidence="2">
    <name type="scientific">uncultured Sulfurovum sp</name>
    <dbReference type="NCBI Taxonomy" id="269237"/>
    <lineage>
        <taxon>Bacteria</taxon>
        <taxon>Pseudomonadati</taxon>
        <taxon>Campylobacterota</taxon>
        <taxon>Epsilonproteobacteria</taxon>
        <taxon>Campylobacterales</taxon>
        <taxon>Sulfurovaceae</taxon>
        <taxon>Sulfurovum</taxon>
        <taxon>environmental samples</taxon>
    </lineage>
</organism>
<name>A0A6S6U0I7_9BACT</name>
<dbReference type="AlphaFoldDB" id="A0A6S6U0I7"/>
<dbReference type="PANTHER" id="PTHR30212">
    <property type="entry name" value="PROTEIN YIIM"/>
    <property type="match status" value="1"/>
</dbReference>
<sequence>MKIEIKHIYCGQKKKINDGKRKEYLSSYEKEFLNKSTYELDENGFKLDTQSDLENHGGADKAVCVYSLDNYLYLQNKYNLNLTPCAFGENFSIIGVDDSDICLGDQFSCGEVIFEVSQPRQPCWKISSITGIKKLTALLIKEYKTGFYLRVLQSGSIKATDRLELIARKYPRFSIAFINKIAFNTKEHQEALKELLSCGELAKNYHASLANRYVNKEAGLQDWQKDEYNEQ</sequence>
<evidence type="ECO:0000313" key="2">
    <source>
        <dbReference type="EMBL" id="CAA6825185.1"/>
    </source>
</evidence>
<dbReference type="GO" id="GO:0003824">
    <property type="term" value="F:catalytic activity"/>
    <property type="evidence" value="ECO:0007669"/>
    <property type="project" value="InterPro"/>
</dbReference>
<dbReference type="Pfam" id="PF03473">
    <property type="entry name" value="MOSC"/>
    <property type="match status" value="1"/>
</dbReference>